<dbReference type="AlphaFoldDB" id="A0A917LDH2"/>
<keyword evidence="2" id="KW-1185">Reference proteome</keyword>
<reference evidence="1" key="2">
    <citation type="submission" date="2020-09" db="EMBL/GenBank/DDBJ databases">
        <authorList>
            <person name="Sun Q."/>
            <person name="Zhou Y."/>
        </authorList>
    </citation>
    <scope>NUCLEOTIDE SEQUENCE</scope>
    <source>
        <strain evidence="1">CGMCC 1.15760</strain>
    </source>
</reference>
<name>A0A917LDH2_9BACI</name>
<sequence>MKKVIIFLISLIAILAIIAGCSRRGGAVHSMTFESEVLEVRGDTIFYSGPEGYEHERFVYTKTKKDDNLYEVGQQIDITIETDEHNQYVVLESNPPKLHIQSITIK</sequence>
<proteinExistence type="predicted"/>
<comment type="caution">
    <text evidence="1">The sequence shown here is derived from an EMBL/GenBank/DDBJ whole genome shotgun (WGS) entry which is preliminary data.</text>
</comment>
<organism evidence="1 2">
    <name type="scientific">Lysinibacillus alkalisoli</name>
    <dbReference type="NCBI Taxonomy" id="1911548"/>
    <lineage>
        <taxon>Bacteria</taxon>
        <taxon>Bacillati</taxon>
        <taxon>Bacillota</taxon>
        <taxon>Bacilli</taxon>
        <taxon>Bacillales</taxon>
        <taxon>Bacillaceae</taxon>
        <taxon>Lysinibacillus</taxon>
    </lineage>
</organism>
<dbReference type="RefSeq" id="WP_188613618.1">
    <property type="nucleotide sequence ID" value="NZ_BMJT01000002.1"/>
</dbReference>
<gene>
    <name evidence="1" type="ORF">GCM10007425_06880</name>
</gene>
<accession>A0A917LDH2</accession>
<evidence type="ECO:0000313" key="1">
    <source>
        <dbReference type="EMBL" id="GGG15219.1"/>
    </source>
</evidence>
<dbReference type="Proteomes" id="UP000616608">
    <property type="component" value="Unassembled WGS sequence"/>
</dbReference>
<evidence type="ECO:0008006" key="3">
    <source>
        <dbReference type="Google" id="ProtNLM"/>
    </source>
</evidence>
<protein>
    <recommendedName>
        <fullName evidence="3">DUF3221 domain-containing protein</fullName>
    </recommendedName>
</protein>
<reference evidence="1" key="1">
    <citation type="journal article" date="2014" name="Int. J. Syst. Evol. Microbiol.">
        <title>Complete genome sequence of Corynebacterium casei LMG S-19264T (=DSM 44701T), isolated from a smear-ripened cheese.</title>
        <authorList>
            <consortium name="US DOE Joint Genome Institute (JGI-PGF)"/>
            <person name="Walter F."/>
            <person name="Albersmeier A."/>
            <person name="Kalinowski J."/>
            <person name="Ruckert C."/>
        </authorList>
    </citation>
    <scope>NUCLEOTIDE SEQUENCE</scope>
    <source>
        <strain evidence="1">CGMCC 1.15760</strain>
    </source>
</reference>
<evidence type="ECO:0000313" key="2">
    <source>
        <dbReference type="Proteomes" id="UP000616608"/>
    </source>
</evidence>
<dbReference type="EMBL" id="BMJT01000002">
    <property type="protein sequence ID" value="GGG15219.1"/>
    <property type="molecule type" value="Genomic_DNA"/>
</dbReference>
<dbReference type="PROSITE" id="PS51257">
    <property type="entry name" value="PROKAR_LIPOPROTEIN"/>
    <property type="match status" value="1"/>
</dbReference>